<evidence type="ECO:0000313" key="2">
    <source>
        <dbReference type="EMBL" id="EES52673.1"/>
    </source>
</evidence>
<dbReference type="Proteomes" id="UP000009374">
    <property type="component" value="Unassembled WGS sequence"/>
</dbReference>
<keyword evidence="3" id="KW-1185">Reference proteome</keyword>
<dbReference type="EMBL" id="GG693873">
    <property type="protein sequence ID" value="EES52673.1"/>
    <property type="molecule type" value="Genomic_DNA"/>
</dbReference>
<feature type="compositionally biased region" description="Basic and acidic residues" evidence="1">
    <location>
        <begin position="47"/>
        <end position="61"/>
    </location>
</feature>
<organism evidence="2 3">
    <name type="scientific">Leptospirillum ferrodiazotrophum</name>
    <dbReference type="NCBI Taxonomy" id="412449"/>
    <lineage>
        <taxon>Bacteria</taxon>
        <taxon>Pseudomonadati</taxon>
        <taxon>Nitrospirota</taxon>
        <taxon>Nitrospiria</taxon>
        <taxon>Nitrospirales</taxon>
        <taxon>Nitrospiraceae</taxon>
        <taxon>Leptospirillum</taxon>
    </lineage>
</organism>
<protein>
    <submittedName>
        <fullName evidence="2">Uncharacterized protein</fullName>
    </submittedName>
</protein>
<gene>
    <name evidence="2" type="ORF">UBAL3_92050043</name>
</gene>
<proteinExistence type="predicted"/>
<dbReference type="AlphaFoldDB" id="C6HXC1"/>
<feature type="region of interest" description="Disordered" evidence="1">
    <location>
        <begin position="44"/>
        <end position="64"/>
    </location>
</feature>
<evidence type="ECO:0000313" key="3">
    <source>
        <dbReference type="Proteomes" id="UP000009374"/>
    </source>
</evidence>
<reference evidence="2 3" key="1">
    <citation type="journal article" date="2009" name="Appl. Environ. Microbiol.">
        <title>Community genomic and proteomic analyses of chemoautotrophic iron-oxidizing "Leptospirillum rubarum" (Group II) and "Leptospirillum ferrodiazotrophum" (Group III) bacteria in acid mine drainage biofilms.</title>
        <authorList>
            <person name="Goltsman D.S."/>
            <person name="Denef V.J."/>
            <person name="Singer S.W."/>
            <person name="VerBerkmoes N.C."/>
            <person name="Lefsrud M."/>
            <person name="Mueller R.S."/>
            <person name="Dick G.J."/>
            <person name="Sun C.L."/>
            <person name="Wheeler K.E."/>
            <person name="Zemla A."/>
            <person name="Baker B.J."/>
            <person name="Hauser L."/>
            <person name="Land M."/>
            <person name="Shah M.B."/>
            <person name="Thelen M.P."/>
            <person name="Hettich R.L."/>
            <person name="Banfield J.F."/>
        </authorList>
    </citation>
    <scope>NUCLEOTIDE SEQUENCE [LARGE SCALE GENOMIC DNA]</scope>
</reference>
<accession>C6HXC1</accession>
<sequence length="272" mass="28610">MPEQQLPEFGSCQHPGQCLHGDGKLKRRRLSHWSNLRYRSQRRGCHRLPDPLERPQSRERGSSTSTTAIIQAVFQAVPCISNNTCTQTYLDNLATAVQILANTPCTGPTSVADNCPDSSTIIVADMLYILAAAQYDTGIVYNNGSWEVCTKDGAGLTGCTTGLSGITSQTIASTQLSNMGAILDSLSSVSGAGTPSITINNANIVNVIPYFLTSFGTSSNSNIVGPINQFLNSLNCYATTSGSNCAPSSQSTTAPGSISFSSAALTDLLATL</sequence>
<name>C6HXC1_9BACT</name>
<evidence type="ECO:0000256" key="1">
    <source>
        <dbReference type="SAM" id="MobiDB-lite"/>
    </source>
</evidence>